<name>A0AA86MZD9_9BACT</name>
<dbReference type="EMBL" id="OX365700">
    <property type="protein sequence ID" value="CAI4031859.1"/>
    <property type="molecule type" value="Genomic_DNA"/>
</dbReference>
<dbReference type="KEGG" id="nti:DNFV4_02280"/>
<organism evidence="1 2">
    <name type="scientific">Nitrospira tepida</name>
    <dbReference type="NCBI Taxonomy" id="2973512"/>
    <lineage>
        <taxon>Bacteria</taxon>
        <taxon>Pseudomonadati</taxon>
        <taxon>Nitrospirota</taxon>
        <taxon>Nitrospiria</taxon>
        <taxon>Nitrospirales</taxon>
        <taxon>Nitrospiraceae</taxon>
        <taxon>Nitrospira</taxon>
    </lineage>
</organism>
<dbReference type="Gene3D" id="3.30.2310.20">
    <property type="entry name" value="RelE-like"/>
    <property type="match status" value="1"/>
</dbReference>
<dbReference type="SUPFAM" id="SSF143011">
    <property type="entry name" value="RelE-like"/>
    <property type="match status" value="1"/>
</dbReference>
<proteinExistence type="predicted"/>
<dbReference type="Proteomes" id="UP001179121">
    <property type="component" value="Chromosome"/>
</dbReference>
<dbReference type="RefSeq" id="WP_289268619.1">
    <property type="nucleotide sequence ID" value="NZ_OX365700.1"/>
</dbReference>
<dbReference type="InterPro" id="IPR035093">
    <property type="entry name" value="RelE/ParE_toxin_dom_sf"/>
</dbReference>
<keyword evidence="2" id="KW-1185">Reference proteome</keyword>
<accession>A0AA86MZD9</accession>
<dbReference type="PANTHER" id="PTHR40266">
    <property type="entry name" value="TOXIN HIGB-1"/>
    <property type="match status" value="1"/>
</dbReference>
<gene>
    <name evidence="1" type="ORF">DNFV4_02280</name>
</gene>
<dbReference type="AlphaFoldDB" id="A0AA86MZD9"/>
<evidence type="ECO:0000313" key="2">
    <source>
        <dbReference type="Proteomes" id="UP001179121"/>
    </source>
</evidence>
<protein>
    <submittedName>
        <fullName evidence="1">Endoribonuclease HigB</fullName>
    </submittedName>
</protein>
<dbReference type="InterPro" id="IPR007711">
    <property type="entry name" value="HigB-1"/>
</dbReference>
<dbReference type="Pfam" id="PF05015">
    <property type="entry name" value="HigB-like_toxin"/>
    <property type="match status" value="1"/>
</dbReference>
<dbReference type="PANTHER" id="PTHR40266:SF2">
    <property type="entry name" value="TOXIN HIGB-1"/>
    <property type="match status" value="1"/>
</dbReference>
<reference evidence="1" key="1">
    <citation type="submission" date="2022-10" db="EMBL/GenBank/DDBJ databases">
        <authorList>
            <person name="Koch H."/>
        </authorList>
    </citation>
    <scope>NUCLEOTIDE SEQUENCE</scope>
    <source>
        <strain evidence="1">DNF</strain>
    </source>
</reference>
<sequence length="92" mass="10553">MIESFRHKGLARLFEDDDRRKVPASQADKIARILARLNEAMTVQDMGLPGYRLHPLKGKLAGFWSVTVSGNWRIVFRFDNGSAYDVDLTDYH</sequence>
<evidence type="ECO:0000313" key="1">
    <source>
        <dbReference type="EMBL" id="CAI4031859.1"/>
    </source>
</evidence>